<sequence>MLRKISSPNHARGGNALLMAVISDSHDDVASMRLAAAKVKSLGVKLIIHLGDIISPFTLRELGQSGARVEAVFGNNDGEFEMLSEVARSLGGRIGRWPRVLDIDGRRILVMHGQGPADSTVELAHALAESGRYSGVLYGHTHQQELTYERGVLILNPGPLASFLGGPYMALLETTSMAAKLVRLS</sequence>
<proteinExistence type="inferred from homology"/>
<dbReference type="InParanoid" id="D9Q1Q3"/>
<evidence type="ECO:0000256" key="1">
    <source>
        <dbReference type="RuleBase" id="RU362039"/>
    </source>
</evidence>
<dbReference type="InterPro" id="IPR000979">
    <property type="entry name" value="Phosphodiesterase_MJ0936/Vps29"/>
</dbReference>
<dbReference type="EMBL" id="CP001742">
    <property type="protein sequence ID" value="ADL19241.1"/>
    <property type="molecule type" value="Genomic_DNA"/>
</dbReference>
<dbReference type="HOGENOM" id="CLU_063749_4_0_2"/>
<dbReference type="KEGG" id="asc:ASAC_0835"/>
<reference evidence="3 4" key="1">
    <citation type="journal article" date="2010" name="Appl. Environ. Microbiol.">
        <title>The genome sequence of the crenarchaeon Acidilobus saccharovorans supports a new order, Acidilobales, and suggests an important ecological role in terrestrial acidic hot springs.</title>
        <authorList>
            <person name="Mardanov A.V."/>
            <person name="Svetlitchnyi V.A."/>
            <person name="Beletsky A.V."/>
            <person name="Prokofeva M.I."/>
            <person name="Bonch-Osmolovskaya E.A."/>
            <person name="Ravin N.V."/>
            <person name="Skryabin K.G."/>
        </authorList>
    </citation>
    <scope>NUCLEOTIDE SEQUENCE [LARGE SCALE GENOMIC DNA]</scope>
    <source>
        <strain evidence="4">DSM 16705 / JCM 18335 / VKM B-2471 / 345-15</strain>
    </source>
</reference>
<evidence type="ECO:0000259" key="2">
    <source>
        <dbReference type="Pfam" id="PF12850"/>
    </source>
</evidence>
<dbReference type="InterPro" id="IPR024654">
    <property type="entry name" value="Calcineurin-like_PHP_lpxH"/>
</dbReference>
<dbReference type="PANTHER" id="PTHR43165">
    <property type="entry name" value="METALLOPHOSPHOESTERASE"/>
    <property type="match status" value="1"/>
</dbReference>
<feature type="domain" description="Calcineurin-like phosphoesterase" evidence="2">
    <location>
        <begin position="18"/>
        <end position="175"/>
    </location>
</feature>
<dbReference type="SUPFAM" id="SSF56300">
    <property type="entry name" value="Metallo-dependent phosphatases"/>
    <property type="match status" value="1"/>
</dbReference>
<dbReference type="GO" id="GO:0046872">
    <property type="term" value="F:metal ion binding"/>
    <property type="evidence" value="ECO:0007669"/>
    <property type="project" value="UniProtKB-KW"/>
</dbReference>
<keyword evidence="4" id="KW-1185">Reference proteome</keyword>
<evidence type="ECO:0000313" key="4">
    <source>
        <dbReference type="Proteomes" id="UP000000346"/>
    </source>
</evidence>
<dbReference type="InterPro" id="IPR053193">
    <property type="entry name" value="MetalloPDE_YfcE-like"/>
</dbReference>
<organism evidence="3 4">
    <name type="scientific">Acidilobus saccharovorans (strain DSM 16705 / JCM 18335 / VKM B-2471 / 345-15)</name>
    <dbReference type="NCBI Taxonomy" id="666510"/>
    <lineage>
        <taxon>Archaea</taxon>
        <taxon>Thermoproteota</taxon>
        <taxon>Thermoprotei</taxon>
        <taxon>Acidilobales</taxon>
        <taxon>Acidilobaceae</taxon>
        <taxon>Acidilobus</taxon>
    </lineage>
</organism>
<gene>
    <name evidence="3" type="ordered locus">ASAC_0835</name>
</gene>
<dbReference type="EC" id="3.1.4.-" evidence="1"/>
<dbReference type="Proteomes" id="UP000000346">
    <property type="component" value="Chromosome"/>
</dbReference>
<dbReference type="NCBIfam" id="TIGR00040">
    <property type="entry name" value="yfcE"/>
    <property type="match status" value="1"/>
</dbReference>
<dbReference type="PANTHER" id="PTHR43165:SF1">
    <property type="entry name" value="PHOSPHODIESTERASE MJ0936"/>
    <property type="match status" value="1"/>
</dbReference>
<dbReference type="Gene3D" id="3.60.21.10">
    <property type="match status" value="1"/>
</dbReference>
<dbReference type="InterPro" id="IPR029052">
    <property type="entry name" value="Metallo-depent_PP-like"/>
</dbReference>
<dbReference type="Pfam" id="PF12850">
    <property type="entry name" value="Metallophos_2"/>
    <property type="match status" value="1"/>
</dbReference>
<dbReference type="GO" id="GO:0016787">
    <property type="term" value="F:hydrolase activity"/>
    <property type="evidence" value="ECO:0007669"/>
    <property type="project" value="UniProtKB-UniRule"/>
</dbReference>
<accession>D9Q1Q3</accession>
<keyword evidence="1" id="KW-0479">Metal-binding</keyword>
<dbReference type="AlphaFoldDB" id="D9Q1Q3"/>
<comment type="cofactor">
    <cofactor evidence="1">
        <name>a divalent metal cation</name>
        <dbReference type="ChEBI" id="CHEBI:60240"/>
    </cofactor>
</comment>
<dbReference type="STRING" id="666510.ASAC_0835"/>
<protein>
    <recommendedName>
        <fullName evidence="1">Phosphoesterase</fullName>
        <ecNumber evidence="1">3.1.4.-</ecNumber>
    </recommendedName>
</protein>
<dbReference type="InterPro" id="IPR041802">
    <property type="entry name" value="MPP_YfcE"/>
</dbReference>
<dbReference type="eggNOG" id="arCOG01141">
    <property type="taxonomic scope" value="Archaea"/>
</dbReference>
<comment type="similarity">
    <text evidence="1">Belongs to the metallophosphoesterase superfamily. YfcE family.</text>
</comment>
<evidence type="ECO:0000313" key="3">
    <source>
        <dbReference type="EMBL" id="ADL19241.1"/>
    </source>
</evidence>
<name>D9Q1Q3_ACIS3</name>
<dbReference type="CDD" id="cd00841">
    <property type="entry name" value="MPP_YfcE"/>
    <property type="match status" value="1"/>
</dbReference>